<dbReference type="PANTHER" id="PTHR42928">
    <property type="entry name" value="TRICARBOXYLATE-BINDING PROTEIN"/>
    <property type="match status" value="1"/>
</dbReference>
<keyword evidence="2" id="KW-0732">Signal</keyword>
<dbReference type="PANTHER" id="PTHR42928:SF5">
    <property type="entry name" value="BLR1237 PROTEIN"/>
    <property type="match status" value="1"/>
</dbReference>
<feature type="chain" id="PRO_5012175876" evidence="2">
    <location>
        <begin position="36"/>
        <end position="335"/>
    </location>
</feature>
<dbReference type="InterPro" id="IPR006311">
    <property type="entry name" value="TAT_signal"/>
</dbReference>
<evidence type="ECO:0000313" key="3">
    <source>
        <dbReference type="EMBL" id="OZI56625.1"/>
    </source>
</evidence>
<evidence type="ECO:0000256" key="1">
    <source>
        <dbReference type="ARBA" id="ARBA00006987"/>
    </source>
</evidence>
<dbReference type="Proteomes" id="UP000216885">
    <property type="component" value="Unassembled WGS sequence"/>
</dbReference>
<dbReference type="PROSITE" id="PS51318">
    <property type="entry name" value="TAT"/>
    <property type="match status" value="1"/>
</dbReference>
<accession>A0A261U4T5</accession>
<dbReference type="CDD" id="cd07012">
    <property type="entry name" value="PBP2_Bug_TTT"/>
    <property type="match status" value="1"/>
</dbReference>
<evidence type="ECO:0000256" key="2">
    <source>
        <dbReference type="SAM" id="SignalP"/>
    </source>
</evidence>
<sequence>MSQETFVVINRRSILGFAAACAGAAALSMASIVHAAAYPEKPVTLYIGFSAGGPTDMVGRLLADKLSQKLGQTFVVENKVGASGVVAANLLKKAKPDGYTLMLGSSSTLSIVPYVQKGIQYDALKDFTSIALVASYPYYLVVPADSKFKTFDDLIAYGRDKNNQLSYASAGTGAVNHLAGEWLKDETKINALHAPYKGDSAAVPDLIAGRIDYALLAGIVALPQAEAGKLRILASASSSPDKGAPNIEIIGQKKVPGFEAEPWNGLMGPAGLPQEVVTTLNTAVNEVLSDPEVKAQLLKLDQYPFSGTPDEFRQRIKDQSARWESIIKKANIVIE</sequence>
<dbReference type="InterPro" id="IPR005064">
    <property type="entry name" value="BUG"/>
</dbReference>
<protein>
    <submittedName>
        <fullName evidence="3">ABC transporter substrate-binding protein</fullName>
    </submittedName>
</protein>
<dbReference type="PIRSF" id="PIRSF017082">
    <property type="entry name" value="YflP"/>
    <property type="match status" value="1"/>
</dbReference>
<organism evidence="3 4">
    <name type="scientific">Bordetella genomosp. 4</name>
    <dbReference type="NCBI Taxonomy" id="463044"/>
    <lineage>
        <taxon>Bacteria</taxon>
        <taxon>Pseudomonadati</taxon>
        <taxon>Pseudomonadota</taxon>
        <taxon>Betaproteobacteria</taxon>
        <taxon>Burkholderiales</taxon>
        <taxon>Alcaligenaceae</taxon>
        <taxon>Bordetella</taxon>
    </lineage>
</organism>
<proteinExistence type="inferred from homology"/>
<evidence type="ECO:0000313" key="4">
    <source>
        <dbReference type="Proteomes" id="UP000216885"/>
    </source>
</evidence>
<feature type="signal peptide" evidence="2">
    <location>
        <begin position="1"/>
        <end position="35"/>
    </location>
</feature>
<dbReference type="EMBL" id="NEVQ01000013">
    <property type="protein sequence ID" value="OZI56625.1"/>
    <property type="molecule type" value="Genomic_DNA"/>
</dbReference>
<gene>
    <name evidence="3" type="ORF">CAL20_14530</name>
</gene>
<dbReference type="InterPro" id="IPR042100">
    <property type="entry name" value="Bug_dom1"/>
</dbReference>
<dbReference type="Gene3D" id="3.40.190.150">
    <property type="entry name" value="Bordetella uptake gene, domain 1"/>
    <property type="match status" value="1"/>
</dbReference>
<dbReference type="SUPFAM" id="SSF53850">
    <property type="entry name" value="Periplasmic binding protein-like II"/>
    <property type="match status" value="1"/>
</dbReference>
<dbReference type="RefSeq" id="WP_256981501.1">
    <property type="nucleotide sequence ID" value="NZ_NEVQ01000013.1"/>
</dbReference>
<comment type="caution">
    <text evidence="3">The sequence shown here is derived from an EMBL/GenBank/DDBJ whole genome shotgun (WGS) entry which is preliminary data.</text>
</comment>
<dbReference type="Pfam" id="PF03401">
    <property type="entry name" value="TctC"/>
    <property type="match status" value="1"/>
</dbReference>
<name>A0A261U4T5_9BORD</name>
<dbReference type="AlphaFoldDB" id="A0A261U4T5"/>
<reference evidence="3 4" key="1">
    <citation type="submission" date="2017-05" db="EMBL/GenBank/DDBJ databases">
        <title>Complete and WGS of Bordetella genogroups.</title>
        <authorList>
            <person name="Spilker T."/>
            <person name="LiPuma J."/>
        </authorList>
    </citation>
    <scope>NUCLEOTIDE SEQUENCE [LARGE SCALE GENOMIC DNA]</scope>
    <source>
        <strain evidence="3 4">AU9919</strain>
    </source>
</reference>
<dbReference type="Gene3D" id="3.40.190.10">
    <property type="entry name" value="Periplasmic binding protein-like II"/>
    <property type="match status" value="1"/>
</dbReference>
<keyword evidence="4" id="KW-1185">Reference proteome</keyword>
<comment type="similarity">
    <text evidence="1">Belongs to the UPF0065 (bug) family.</text>
</comment>